<dbReference type="Proteomes" id="UP000320811">
    <property type="component" value="Unassembled WGS sequence"/>
</dbReference>
<evidence type="ECO:0000313" key="1">
    <source>
        <dbReference type="EMBL" id="TWF44885.1"/>
    </source>
</evidence>
<evidence type="ECO:0000313" key="2">
    <source>
        <dbReference type="Proteomes" id="UP000320811"/>
    </source>
</evidence>
<dbReference type="EMBL" id="VIWO01000001">
    <property type="protein sequence ID" value="TWF44885.1"/>
    <property type="molecule type" value="Genomic_DNA"/>
</dbReference>
<dbReference type="AlphaFoldDB" id="A0A561Q3E8"/>
<protein>
    <submittedName>
        <fullName evidence="1">Uncharacterized protein</fullName>
    </submittedName>
</protein>
<comment type="caution">
    <text evidence="1">The sequence shown here is derived from an EMBL/GenBank/DDBJ whole genome shotgun (WGS) entry which is preliminary data.</text>
</comment>
<organism evidence="1 2">
    <name type="scientific">Chitinophaga polysaccharea</name>
    <dbReference type="NCBI Taxonomy" id="1293035"/>
    <lineage>
        <taxon>Bacteria</taxon>
        <taxon>Pseudomonadati</taxon>
        <taxon>Bacteroidota</taxon>
        <taxon>Chitinophagia</taxon>
        <taxon>Chitinophagales</taxon>
        <taxon>Chitinophagaceae</taxon>
        <taxon>Chitinophaga</taxon>
    </lineage>
</organism>
<proteinExistence type="predicted"/>
<reference evidence="1 2" key="1">
    <citation type="submission" date="2019-06" db="EMBL/GenBank/DDBJ databases">
        <title>Sorghum-associated microbial communities from plants grown in Nebraska, USA.</title>
        <authorList>
            <person name="Schachtman D."/>
        </authorList>
    </citation>
    <scope>NUCLEOTIDE SEQUENCE [LARGE SCALE GENOMIC DNA]</scope>
    <source>
        <strain evidence="1 2">1209</strain>
    </source>
</reference>
<accession>A0A561Q3E8</accession>
<dbReference type="OrthoDB" id="8703200at2"/>
<keyword evidence="2" id="KW-1185">Reference proteome</keyword>
<name>A0A561Q3E8_9BACT</name>
<gene>
    <name evidence="1" type="ORF">FHW36_101811</name>
</gene>
<sequence>MQHQQEVSLLRLQIPIGLRHALQLLNSTNGNIDQAIHQFKAEMIAIVVEKAAIAAEMAAEHLIKCNYDIAKALASIEEERYTLPERILRSKKNDKEGALALLADNLEKEQQLPRNYWLLLDQLPALTPVQYTLAVVKEWWEYLDYEGFDHAIYFHLGIVASQLETALQLPEIAHCLRAARIRSDELIAHYKKKPVKEVSIHVVNVINADRWFLEQEAAFEAHRGLIVDRLYELVAANLASL</sequence>
<dbReference type="RefSeq" id="WP_145662536.1">
    <property type="nucleotide sequence ID" value="NZ_VIWO01000001.1"/>
</dbReference>